<dbReference type="Proteomes" id="UP000051888">
    <property type="component" value="Unassembled WGS sequence"/>
</dbReference>
<sequence>MQDFQLYWNIVRDEAEEILYKHCKNCGKTVVFKDTLIRRHNANGKNIYRYAIYKCEKDHTWNQKLSVYKTYTDHVKVYDTKEEKDLPKIEEMNLEWNKLMDKGICTISITIQNIIGNKHRIDKTLAERIPDLSRSQIVQRIRDHSILVNRETCKPSQTLMKDDIITIKLK</sequence>
<organism evidence="2 3">
    <name type="scientific">Heyndrickxia shackletonii</name>
    <dbReference type="NCBI Taxonomy" id="157838"/>
    <lineage>
        <taxon>Bacteria</taxon>
        <taxon>Bacillati</taxon>
        <taxon>Bacillota</taxon>
        <taxon>Bacilli</taxon>
        <taxon>Bacillales</taxon>
        <taxon>Bacillaceae</taxon>
        <taxon>Heyndrickxia</taxon>
    </lineage>
</organism>
<keyword evidence="3" id="KW-1185">Reference proteome</keyword>
<name>A0A0Q3WZK6_9BACI</name>
<dbReference type="PROSITE" id="PS50889">
    <property type="entry name" value="S4"/>
    <property type="match status" value="1"/>
</dbReference>
<dbReference type="Gene3D" id="3.10.290.10">
    <property type="entry name" value="RNA-binding S4 domain"/>
    <property type="match status" value="1"/>
</dbReference>
<gene>
    <name evidence="2" type="ORF">AN964_15970</name>
</gene>
<keyword evidence="1" id="KW-0694">RNA-binding</keyword>
<evidence type="ECO:0000313" key="2">
    <source>
        <dbReference type="EMBL" id="KQL54859.1"/>
    </source>
</evidence>
<evidence type="ECO:0000256" key="1">
    <source>
        <dbReference type="PROSITE-ProRule" id="PRU00182"/>
    </source>
</evidence>
<dbReference type="SUPFAM" id="SSF55174">
    <property type="entry name" value="Alpha-L RNA-binding motif"/>
    <property type="match status" value="1"/>
</dbReference>
<dbReference type="RefSeq" id="WP_055740643.1">
    <property type="nucleotide sequence ID" value="NZ_JAAIWL010000010.1"/>
</dbReference>
<dbReference type="InterPro" id="IPR036986">
    <property type="entry name" value="S4_RNA-bd_sf"/>
</dbReference>
<dbReference type="AlphaFoldDB" id="A0A0Q3WZK6"/>
<dbReference type="EMBL" id="LJJC01000004">
    <property type="protein sequence ID" value="KQL54859.1"/>
    <property type="molecule type" value="Genomic_DNA"/>
</dbReference>
<comment type="caution">
    <text evidence="2">The sequence shown here is derived from an EMBL/GenBank/DDBJ whole genome shotgun (WGS) entry which is preliminary data.</text>
</comment>
<dbReference type="GO" id="GO:0003723">
    <property type="term" value="F:RNA binding"/>
    <property type="evidence" value="ECO:0007669"/>
    <property type="project" value="UniProtKB-KW"/>
</dbReference>
<evidence type="ECO:0000313" key="3">
    <source>
        <dbReference type="Proteomes" id="UP000051888"/>
    </source>
</evidence>
<accession>A0A0Q3WZK6</accession>
<dbReference type="OrthoDB" id="9810886at2"/>
<dbReference type="CDD" id="cd00165">
    <property type="entry name" value="S4"/>
    <property type="match status" value="1"/>
</dbReference>
<dbReference type="PATRIC" id="fig|157838.3.peg.3527"/>
<reference evidence="2" key="1">
    <citation type="submission" date="2015-09" db="EMBL/GenBank/DDBJ databases">
        <title>Genome sequencing project for genomic taxonomy and phylogenomics of Bacillus-like bacteria.</title>
        <authorList>
            <person name="Liu B."/>
            <person name="Wang J."/>
            <person name="Zhu Y."/>
            <person name="Liu G."/>
            <person name="Chen Q."/>
            <person name="Chen Z."/>
            <person name="Lan J."/>
            <person name="Che J."/>
            <person name="Ge C."/>
            <person name="Shi H."/>
            <person name="Pan Z."/>
            <person name="Liu X."/>
        </authorList>
    </citation>
    <scope>NUCLEOTIDE SEQUENCE [LARGE SCALE GENOMIC DNA]</scope>
    <source>
        <strain evidence="2">LMG 18435</strain>
    </source>
</reference>
<proteinExistence type="predicted"/>
<dbReference type="STRING" id="157838.AN964_15970"/>
<protein>
    <submittedName>
        <fullName evidence="2">Uncharacterized protein</fullName>
    </submittedName>
</protein>